<keyword evidence="2" id="KW-0812">Transmembrane</keyword>
<comment type="caution">
    <text evidence="3">The sequence shown here is derived from an EMBL/GenBank/DDBJ whole genome shotgun (WGS) entry which is preliminary data.</text>
</comment>
<feature type="transmembrane region" description="Helical" evidence="2">
    <location>
        <begin position="120"/>
        <end position="137"/>
    </location>
</feature>
<organism evidence="3 4">
    <name type="scientific">Paramuricea clavata</name>
    <name type="common">Red gorgonian</name>
    <name type="synonym">Violescent sea-whip</name>
    <dbReference type="NCBI Taxonomy" id="317549"/>
    <lineage>
        <taxon>Eukaryota</taxon>
        <taxon>Metazoa</taxon>
        <taxon>Cnidaria</taxon>
        <taxon>Anthozoa</taxon>
        <taxon>Octocorallia</taxon>
        <taxon>Malacalcyonacea</taxon>
        <taxon>Plexauridae</taxon>
        <taxon>Paramuricea</taxon>
    </lineage>
</organism>
<keyword evidence="2" id="KW-0472">Membrane</keyword>
<feature type="compositionally biased region" description="Polar residues" evidence="1">
    <location>
        <begin position="1"/>
        <end position="17"/>
    </location>
</feature>
<gene>
    <name evidence="3" type="ORF">PACLA_8A056488</name>
</gene>
<dbReference type="InterPro" id="IPR052055">
    <property type="entry name" value="Hepadnavirus_pol/RT"/>
</dbReference>
<evidence type="ECO:0000313" key="4">
    <source>
        <dbReference type="Proteomes" id="UP001152795"/>
    </source>
</evidence>
<evidence type="ECO:0000256" key="2">
    <source>
        <dbReference type="SAM" id="Phobius"/>
    </source>
</evidence>
<reference evidence="3" key="1">
    <citation type="submission" date="2020-04" db="EMBL/GenBank/DDBJ databases">
        <authorList>
            <person name="Alioto T."/>
            <person name="Alioto T."/>
            <person name="Gomez Garrido J."/>
        </authorList>
    </citation>
    <scope>NUCLEOTIDE SEQUENCE</scope>
    <source>
        <strain evidence="3">A484AB</strain>
    </source>
</reference>
<dbReference type="Gene3D" id="3.10.10.10">
    <property type="entry name" value="HIV Type 1 Reverse Transcriptase, subunit A, domain 1"/>
    <property type="match status" value="1"/>
</dbReference>
<evidence type="ECO:0000256" key="1">
    <source>
        <dbReference type="SAM" id="MobiDB-lite"/>
    </source>
</evidence>
<dbReference type="EMBL" id="CACRXK020008868">
    <property type="protein sequence ID" value="CAB4015845.1"/>
    <property type="molecule type" value="Genomic_DNA"/>
</dbReference>
<keyword evidence="2" id="KW-1133">Transmembrane helix</keyword>
<name>A0A7D9EUV2_PARCT</name>
<proteinExistence type="predicted"/>
<dbReference type="SUPFAM" id="SSF56672">
    <property type="entry name" value="DNA/RNA polymerases"/>
    <property type="match status" value="1"/>
</dbReference>
<accession>A0A7D9EUV2</accession>
<dbReference type="Gene3D" id="3.30.70.270">
    <property type="match status" value="1"/>
</dbReference>
<dbReference type="PANTHER" id="PTHR33050:SF7">
    <property type="entry name" value="RIBONUCLEASE H"/>
    <property type="match status" value="1"/>
</dbReference>
<sequence>MPQQTRNSMETSTSDHIASTSSARLLSSTSSPVTSLHVSAMQMGNVGSLPVANIVNNVVQALQGSLEGLVQPTIDACLFVTSTAAVTNNAGSPCLIQQITSLRMLPLTIWNRRPQITKQFIQLMVWLVVLMIIYLTPEFQFSLPCASHRLCPNTWQKLLVLLLLTSARKNKASATAHPKIVDTYLQNEVALGRVAGPFLSSQLPNLHVTSFGVIPKAGQPGKWRLILDLSSPHGRSVNDGIDPEQFSLQYIKFDEVVAMVTKLGWGALMAKFDVQSAYRNVAVLPSQHHLLGMKWRGKLYVDLALPFGLCSAPFIFNSIADVIEWIMHNNYASPTLCTTSTTTLQPVHLISLNVRIIWRWPPPLVAVWAFLYIPIKWTVPLLV</sequence>
<evidence type="ECO:0000313" key="3">
    <source>
        <dbReference type="EMBL" id="CAB4015845.1"/>
    </source>
</evidence>
<dbReference type="PANTHER" id="PTHR33050">
    <property type="entry name" value="REVERSE TRANSCRIPTASE DOMAIN-CONTAINING PROTEIN"/>
    <property type="match status" value="1"/>
</dbReference>
<dbReference type="AlphaFoldDB" id="A0A7D9EUV2"/>
<dbReference type="OrthoDB" id="411544at2759"/>
<protein>
    <submittedName>
        <fullName evidence="3">Uncharacterized protein</fullName>
    </submittedName>
</protein>
<keyword evidence="4" id="KW-1185">Reference proteome</keyword>
<dbReference type="InterPro" id="IPR043502">
    <property type="entry name" value="DNA/RNA_pol_sf"/>
</dbReference>
<dbReference type="Proteomes" id="UP001152795">
    <property type="component" value="Unassembled WGS sequence"/>
</dbReference>
<feature type="region of interest" description="Disordered" evidence="1">
    <location>
        <begin position="1"/>
        <end position="25"/>
    </location>
</feature>
<dbReference type="InterPro" id="IPR043128">
    <property type="entry name" value="Rev_trsase/Diguanyl_cyclase"/>
</dbReference>